<comment type="similarity">
    <text evidence="1">Belongs to the ATP-dependent AMP-binding enzyme family.</text>
</comment>
<dbReference type="AlphaFoldDB" id="A0A0F9R0L4"/>
<name>A0A0F9R0L4_9ZZZZ</name>
<evidence type="ECO:0000259" key="6">
    <source>
        <dbReference type="Pfam" id="PF13193"/>
    </source>
</evidence>
<evidence type="ECO:0000256" key="4">
    <source>
        <dbReference type="ARBA" id="ARBA00022840"/>
    </source>
</evidence>
<dbReference type="GO" id="GO:0005524">
    <property type="term" value="F:ATP binding"/>
    <property type="evidence" value="ECO:0007669"/>
    <property type="project" value="UniProtKB-KW"/>
</dbReference>
<dbReference type="GO" id="GO:0005324">
    <property type="term" value="F:long-chain fatty acid transmembrane transporter activity"/>
    <property type="evidence" value="ECO:0007669"/>
    <property type="project" value="TreeGrafter"/>
</dbReference>
<dbReference type="EMBL" id="LAZR01001563">
    <property type="protein sequence ID" value="KKN42697.1"/>
    <property type="molecule type" value="Genomic_DNA"/>
</dbReference>
<dbReference type="InterPro" id="IPR025110">
    <property type="entry name" value="AMP-bd_C"/>
</dbReference>
<reference evidence="7" key="1">
    <citation type="journal article" date="2015" name="Nature">
        <title>Complex archaea that bridge the gap between prokaryotes and eukaryotes.</title>
        <authorList>
            <person name="Spang A."/>
            <person name="Saw J.H."/>
            <person name="Jorgensen S.L."/>
            <person name="Zaremba-Niedzwiedzka K."/>
            <person name="Martijn J."/>
            <person name="Lind A.E."/>
            <person name="van Eijk R."/>
            <person name="Schleper C."/>
            <person name="Guy L."/>
            <person name="Ettema T.J."/>
        </authorList>
    </citation>
    <scope>NUCLEOTIDE SEQUENCE</scope>
</reference>
<dbReference type="PANTHER" id="PTHR43107">
    <property type="entry name" value="LONG-CHAIN FATTY ACID TRANSPORT PROTEIN"/>
    <property type="match status" value="1"/>
</dbReference>
<feature type="domain" description="AMP-dependent synthetase/ligase" evidence="5">
    <location>
        <begin position="30"/>
        <end position="392"/>
    </location>
</feature>
<dbReference type="PROSITE" id="PS00455">
    <property type="entry name" value="AMP_BINDING"/>
    <property type="match status" value="1"/>
</dbReference>
<dbReference type="Pfam" id="PF13193">
    <property type="entry name" value="AMP-binding_C"/>
    <property type="match status" value="1"/>
</dbReference>
<evidence type="ECO:0000313" key="7">
    <source>
        <dbReference type="EMBL" id="KKN42697.1"/>
    </source>
</evidence>
<evidence type="ECO:0000256" key="3">
    <source>
        <dbReference type="ARBA" id="ARBA00022741"/>
    </source>
</evidence>
<dbReference type="SUPFAM" id="SSF56801">
    <property type="entry name" value="Acetyl-CoA synthetase-like"/>
    <property type="match status" value="1"/>
</dbReference>
<evidence type="ECO:0008006" key="8">
    <source>
        <dbReference type="Google" id="ProtNLM"/>
    </source>
</evidence>
<proteinExistence type="inferred from homology"/>
<dbReference type="GO" id="GO:0005886">
    <property type="term" value="C:plasma membrane"/>
    <property type="evidence" value="ECO:0007669"/>
    <property type="project" value="TreeGrafter"/>
</dbReference>
<dbReference type="Gene3D" id="3.30.300.30">
    <property type="match status" value="1"/>
</dbReference>
<comment type="caution">
    <text evidence="7">The sequence shown here is derived from an EMBL/GenBank/DDBJ whole genome shotgun (WGS) entry which is preliminary data.</text>
</comment>
<evidence type="ECO:0000256" key="1">
    <source>
        <dbReference type="ARBA" id="ARBA00006432"/>
    </source>
</evidence>
<dbReference type="Gene3D" id="3.40.50.12780">
    <property type="entry name" value="N-terminal domain of ligase-like"/>
    <property type="match status" value="1"/>
</dbReference>
<accession>A0A0F9R0L4</accession>
<dbReference type="GO" id="GO:0044539">
    <property type="term" value="P:long-chain fatty acid import into cell"/>
    <property type="evidence" value="ECO:0007669"/>
    <property type="project" value="TreeGrafter"/>
</dbReference>
<evidence type="ECO:0000259" key="5">
    <source>
        <dbReference type="Pfam" id="PF00501"/>
    </source>
</evidence>
<dbReference type="Pfam" id="PF00501">
    <property type="entry name" value="AMP-binding"/>
    <property type="match status" value="1"/>
</dbReference>
<dbReference type="InterPro" id="IPR000873">
    <property type="entry name" value="AMP-dep_synth/lig_dom"/>
</dbReference>
<dbReference type="InterPro" id="IPR042099">
    <property type="entry name" value="ANL_N_sf"/>
</dbReference>
<gene>
    <name evidence="7" type="ORF">LCGC14_0710700</name>
</gene>
<keyword evidence="2" id="KW-0436">Ligase</keyword>
<dbReference type="GO" id="GO:0004467">
    <property type="term" value="F:long-chain fatty acid-CoA ligase activity"/>
    <property type="evidence" value="ECO:0007669"/>
    <property type="project" value="TreeGrafter"/>
</dbReference>
<keyword evidence="4" id="KW-0067">ATP-binding</keyword>
<protein>
    <recommendedName>
        <fullName evidence="8">AMP-dependent synthetase/ligase domain-containing protein</fullName>
    </recommendedName>
</protein>
<organism evidence="7">
    <name type="scientific">marine sediment metagenome</name>
    <dbReference type="NCBI Taxonomy" id="412755"/>
    <lineage>
        <taxon>unclassified sequences</taxon>
        <taxon>metagenomes</taxon>
        <taxon>ecological metagenomes</taxon>
    </lineage>
</organism>
<dbReference type="InterPro" id="IPR045851">
    <property type="entry name" value="AMP-bd_C_sf"/>
</dbReference>
<evidence type="ECO:0000256" key="2">
    <source>
        <dbReference type="ARBA" id="ARBA00022598"/>
    </source>
</evidence>
<sequence>MGISIDQMMKMLSKQLGVSATTTFGDVVRSKAEKVGDKVFLTYIRDFDKGLDEKYTYRDMHVQSNRLANGLLKLGIKKGDGISIFQINSPEYLFMLFAAFKMGNFCVLVNTGLKGEGLQYIIDHSDSKVLFMHWSFIDRYLNIKDQLPKIKQIIVDLNESPIDFELPEGALSLQSVMDAPDDEIKVEIDPEDMSILIYTSGTTGLPKATTFFYGKTLIGNAITFFALLAYGMGRPGDKFFTCLPLFHGNALQLTTMPGYLAEFPVVISKRFSASRFWDIIRKYEVTNFNLLGSMPQYLMKQPKRSNDRENKVWRVNSAACPREIIKDFEERFDVKMYEGYGAVDGGGFSITTFGRKNPPVGTMGKPNDNVTAEIIDDEYNILEPDEAGELVFLVKEGEAEQHQVHYYKDEKSSIERIRKGPDGKSWFHTGDIATKDKDGWFYFVDRKKDSIRRKGENIAAFSVERAINLHDKVLESAAFGIKSSQVGEDYAEDEIMVAVVMKPGEMISPEELLDFCQDKLASFQLPRFIEFVEKLPKSEVHRIMKRFLKERGVSEKTYDREKAGYKIKKD</sequence>
<dbReference type="InterPro" id="IPR020845">
    <property type="entry name" value="AMP-binding_CS"/>
</dbReference>
<dbReference type="PANTHER" id="PTHR43107:SF15">
    <property type="entry name" value="FATTY ACID TRANSPORT PROTEIN 3, ISOFORM A"/>
    <property type="match status" value="1"/>
</dbReference>
<feature type="domain" description="AMP-binding enzyme C-terminal" evidence="6">
    <location>
        <begin position="463"/>
        <end position="539"/>
    </location>
</feature>
<keyword evidence="3" id="KW-0547">Nucleotide-binding</keyword>